<protein>
    <submittedName>
        <fullName evidence="1">Uncharacterized protein</fullName>
    </submittedName>
</protein>
<reference evidence="1 2" key="1">
    <citation type="journal article" date="2018" name="MBio">
        <title>Comparative Genomics Reveals the Core Gene Toolbox for the Fungus-Insect Symbiosis.</title>
        <authorList>
            <person name="Wang Y."/>
            <person name="Stata M."/>
            <person name="Wang W."/>
            <person name="Stajich J.E."/>
            <person name="White M.M."/>
            <person name="Moncalvo J.M."/>
        </authorList>
    </citation>
    <scope>NUCLEOTIDE SEQUENCE [LARGE SCALE GENOMIC DNA]</scope>
    <source>
        <strain evidence="1 2">SWE-8-4</strain>
    </source>
</reference>
<dbReference type="EMBL" id="MBFR01000098">
    <property type="protein sequence ID" value="PVU94230.1"/>
    <property type="molecule type" value="Genomic_DNA"/>
</dbReference>
<evidence type="ECO:0000313" key="1">
    <source>
        <dbReference type="EMBL" id="PVU94230.1"/>
    </source>
</evidence>
<sequence>MALPIGNGESSNSEKQNIFIKNETLINNSVWSYPPPPTFKGSWKEDAVNWMKEFDLHIATSFSSMPSNVIPRYMGNRDIVHVDRIKKYHPSKQPISNGIIKTNIPFVKLYPELNRSSVNT</sequence>
<gene>
    <name evidence="1" type="ORF">BB561_002706</name>
</gene>
<accession>A0A2T9YPF0</accession>
<organism evidence="1 2">
    <name type="scientific">Smittium simulii</name>
    <dbReference type="NCBI Taxonomy" id="133385"/>
    <lineage>
        <taxon>Eukaryota</taxon>
        <taxon>Fungi</taxon>
        <taxon>Fungi incertae sedis</taxon>
        <taxon>Zoopagomycota</taxon>
        <taxon>Kickxellomycotina</taxon>
        <taxon>Harpellomycetes</taxon>
        <taxon>Harpellales</taxon>
        <taxon>Legeriomycetaceae</taxon>
        <taxon>Smittium</taxon>
    </lineage>
</organism>
<dbReference type="Proteomes" id="UP000245383">
    <property type="component" value="Unassembled WGS sequence"/>
</dbReference>
<evidence type="ECO:0000313" key="2">
    <source>
        <dbReference type="Proteomes" id="UP000245383"/>
    </source>
</evidence>
<keyword evidence="2" id="KW-1185">Reference proteome</keyword>
<dbReference type="AlphaFoldDB" id="A0A2T9YPF0"/>
<name>A0A2T9YPF0_9FUNG</name>
<proteinExistence type="predicted"/>
<comment type="caution">
    <text evidence="1">The sequence shown here is derived from an EMBL/GenBank/DDBJ whole genome shotgun (WGS) entry which is preliminary data.</text>
</comment>
<dbReference type="STRING" id="133385.A0A2T9YPF0"/>